<dbReference type="Pfam" id="PF00903">
    <property type="entry name" value="Glyoxalase"/>
    <property type="match status" value="2"/>
</dbReference>
<evidence type="ECO:0000313" key="3">
    <source>
        <dbReference type="EMBL" id="GLC24264.1"/>
    </source>
</evidence>
<dbReference type="InterPro" id="IPR029068">
    <property type="entry name" value="Glyas_Bleomycin-R_OHBP_Dase"/>
</dbReference>
<gene>
    <name evidence="3" type="primary">catE</name>
    <name evidence="3" type="ORF">rosag_07770</name>
</gene>
<keyword evidence="4" id="KW-1185">Reference proteome</keyword>
<dbReference type="PANTHER" id="PTHR43279">
    <property type="entry name" value="CATECHOL-2,3-DIOXYGENASE"/>
    <property type="match status" value="1"/>
</dbReference>
<sequence length="313" mass="33498">MGTTTQDIFGATPDVAPATPGSYGQAPTGYRLPEATRLGAVRLQVADLARSIAYYEGTLGLRVTDRDATSARLAAHGDDATLVELRERRGARPMTQRGRLGLYHFAILLPDRASLGRFVRHLAETGVRAGAGDHLVSEAFYLQDSDGLGIEVYADRPRETWRRVGRELMMATDPVDVASLVQAAGNAPWTGMPAGTVMGHVHLHVGDVARAAAFYADGIGFDRMVWQYPGALFLGAGGYHHHLGTNTWAGSGARTPTDDDARLSEWTIVLPTATDVDAAAESLTRGGHVVTREGRDALATDPWGTTVRLRAEG</sequence>
<organism evidence="3 4">
    <name type="scientific">Roseisolibacter agri</name>
    <dbReference type="NCBI Taxonomy" id="2014610"/>
    <lineage>
        <taxon>Bacteria</taxon>
        <taxon>Pseudomonadati</taxon>
        <taxon>Gemmatimonadota</taxon>
        <taxon>Gemmatimonadia</taxon>
        <taxon>Gemmatimonadales</taxon>
        <taxon>Gemmatimonadaceae</taxon>
        <taxon>Roseisolibacter</taxon>
    </lineage>
</organism>
<dbReference type="PROSITE" id="PS51819">
    <property type="entry name" value="VOC"/>
    <property type="match status" value="2"/>
</dbReference>
<feature type="region of interest" description="Disordered" evidence="1">
    <location>
        <begin position="1"/>
        <end position="29"/>
    </location>
</feature>
<dbReference type="Proteomes" id="UP001161325">
    <property type="component" value="Unassembled WGS sequence"/>
</dbReference>
<reference evidence="3" key="1">
    <citation type="submission" date="2022-08" db="EMBL/GenBank/DDBJ databases">
        <title>Draft genome sequencing of Roseisolibacter agri AW1220.</title>
        <authorList>
            <person name="Tobiishi Y."/>
            <person name="Tonouchi A."/>
        </authorList>
    </citation>
    <scope>NUCLEOTIDE SEQUENCE</scope>
    <source>
        <strain evidence="3">AW1220</strain>
    </source>
</reference>
<dbReference type="EMBL" id="BRXS01000001">
    <property type="protein sequence ID" value="GLC24264.1"/>
    <property type="molecule type" value="Genomic_DNA"/>
</dbReference>
<proteinExistence type="predicted"/>
<dbReference type="InterPro" id="IPR037523">
    <property type="entry name" value="VOC_core"/>
</dbReference>
<dbReference type="InterPro" id="IPR004360">
    <property type="entry name" value="Glyas_Fos-R_dOase_dom"/>
</dbReference>
<dbReference type="SUPFAM" id="SSF54593">
    <property type="entry name" value="Glyoxalase/Bleomycin resistance protein/Dihydroxybiphenyl dioxygenase"/>
    <property type="match status" value="2"/>
</dbReference>
<evidence type="ECO:0000313" key="4">
    <source>
        <dbReference type="Proteomes" id="UP001161325"/>
    </source>
</evidence>
<feature type="domain" description="VOC" evidence="2">
    <location>
        <begin position="37"/>
        <end position="155"/>
    </location>
</feature>
<dbReference type="Gene3D" id="3.10.180.10">
    <property type="entry name" value="2,3-Dihydroxybiphenyl 1,2-Dioxygenase, domain 1"/>
    <property type="match status" value="2"/>
</dbReference>
<protein>
    <submittedName>
        <fullName evidence="3">Catechol-2,3-dioxygenase</fullName>
    </submittedName>
</protein>
<dbReference type="PANTHER" id="PTHR43279:SF1">
    <property type="entry name" value="CATECHOL-2,3-DIOXYGENASE"/>
    <property type="match status" value="1"/>
</dbReference>
<dbReference type="CDD" id="cd16359">
    <property type="entry name" value="VOC_BsCatE_like_C"/>
    <property type="match status" value="1"/>
</dbReference>
<accession>A0AA37Q0R3</accession>
<evidence type="ECO:0000259" key="2">
    <source>
        <dbReference type="PROSITE" id="PS51819"/>
    </source>
</evidence>
<dbReference type="RefSeq" id="WP_284348712.1">
    <property type="nucleotide sequence ID" value="NZ_BRXS01000001.1"/>
</dbReference>
<name>A0AA37Q0R3_9BACT</name>
<dbReference type="AlphaFoldDB" id="A0AA37Q0R3"/>
<feature type="domain" description="VOC" evidence="2">
    <location>
        <begin position="197"/>
        <end position="313"/>
    </location>
</feature>
<evidence type="ECO:0000256" key="1">
    <source>
        <dbReference type="SAM" id="MobiDB-lite"/>
    </source>
</evidence>
<comment type="caution">
    <text evidence="3">The sequence shown here is derived from an EMBL/GenBank/DDBJ whole genome shotgun (WGS) entry which is preliminary data.</text>
</comment>